<accession>A0ABQ3UU42</accession>
<gene>
    <name evidence="2" type="ORF">KSB_48340</name>
</gene>
<feature type="compositionally biased region" description="Basic and acidic residues" evidence="1">
    <location>
        <begin position="151"/>
        <end position="176"/>
    </location>
</feature>
<evidence type="ECO:0000256" key="1">
    <source>
        <dbReference type="SAM" id="MobiDB-lite"/>
    </source>
</evidence>
<organism evidence="2 3">
    <name type="scientific">Ktedonobacter robiniae</name>
    <dbReference type="NCBI Taxonomy" id="2778365"/>
    <lineage>
        <taxon>Bacteria</taxon>
        <taxon>Bacillati</taxon>
        <taxon>Chloroflexota</taxon>
        <taxon>Ktedonobacteria</taxon>
        <taxon>Ktedonobacterales</taxon>
        <taxon>Ktedonobacteraceae</taxon>
        <taxon>Ktedonobacter</taxon>
    </lineage>
</organism>
<proteinExistence type="predicted"/>
<evidence type="ECO:0000313" key="3">
    <source>
        <dbReference type="Proteomes" id="UP000654345"/>
    </source>
</evidence>
<name>A0ABQ3UU42_9CHLR</name>
<dbReference type="Proteomes" id="UP000654345">
    <property type="component" value="Unassembled WGS sequence"/>
</dbReference>
<feature type="region of interest" description="Disordered" evidence="1">
    <location>
        <begin position="1"/>
        <end position="23"/>
    </location>
</feature>
<keyword evidence="3" id="KW-1185">Reference proteome</keyword>
<sequence length="176" mass="19518">MLVGHQSGEPIGTQEEPISGEERQRLDNRCDLAFHSHITGELPTGGMGAFLFWGDLSALPQECYNGVILCQRQETISVEEIETAIAEVRQSHLGIMEPGHDDGRAQTMQSHTPGTLRSQVLAQFHDALTQDAFPYLDLSGVSSCQPARQQGRQDGDHGLRGDSRTTHYCTQRKERF</sequence>
<protein>
    <submittedName>
        <fullName evidence="2">Uncharacterized protein</fullName>
    </submittedName>
</protein>
<dbReference type="EMBL" id="BNJG01000002">
    <property type="protein sequence ID" value="GHO56359.1"/>
    <property type="molecule type" value="Genomic_DNA"/>
</dbReference>
<feature type="region of interest" description="Disordered" evidence="1">
    <location>
        <begin position="144"/>
        <end position="176"/>
    </location>
</feature>
<reference evidence="2 3" key="1">
    <citation type="journal article" date="2021" name="Int. J. Syst. Evol. Microbiol.">
        <title>Reticulibacter mediterranei gen. nov., sp. nov., within the new family Reticulibacteraceae fam. nov., and Ktedonospora formicarum gen. nov., sp. nov., Ktedonobacter robiniae sp. nov., Dictyobacter formicarum sp. nov. and Dictyobacter arantiisoli sp. nov., belonging to the class Ktedonobacteria.</title>
        <authorList>
            <person name="Yabe S."/>
            <person name="Zheng Y."/>
            <person name="Wang C.M."/>
            <person name="Sakai Y."/>
            <person name="Abe K."/>
            <person name="Yokota A."/>
            <person name="Donadio S."/>
            <person name="Cavaletti L."/>
            <person name="Monciardini P."/>
        </authorList>
    </citation>
    <scope>NUCLEOTIDE SEQUENCE [LARGE SCALE GENOMIC DNA]</scope>
    <source>
        <strain evidence="2 3">SOSP1-30</strain>
    </source>
</reference>
<evidence type="ECO:0000313" key="2">
    <source>
        <dbReference type="EMBL" id="GHO56359.1"/>
    </source>
</evidence>
<comment type="caution">
    <text evidence="2">The sequence shown here is derived from an EMBL/GenBank/DDBJ whole genome shotgun (WGS) entry which is preliminary data.</text>
</comment>